<proteinExistence type="predicted"/>
<comment type="caution">
    <text evidence="2">The sequence shown here is derived from an EMBL/GenBank/DDBJ whole genome shotgun (WGS) entry which is preliminary data.</text>
</comment>
<dbReference type="CDD" id="cd06081">
    <property type="entry name" value="KOW_Spt5_1"/>
    <property type="match status" value="1"/>
</dbReference>
<dbReference type="EMBL" id="JAPFFF010000017">
    <property type="protein sequence ID" value="KAK8863742.1"/>
    <property type="molecule type" value="Genomic_DNA"/>
</dbReference>
<dbReference type="GO" id="GO:0003746">
    <property type="term" value="F:translation elongation factor activity"/>
    <property type="evidence" value="ECO:0007669"/>
    <property type="project" value="UniProtKB-KW"/>
</dbReference>
<feature type="region of interest" description="Disordered" evidence="1">
    <location>
        <begin position="518"/>
        <end position="543"/>
    </location>
</feature>
<feature type="region of interest" description="Disordered" evidence="1">
    <location>
        <begin position="580"/>
        <end position="655"/>
    </location>
</feature>
<accession>A0ABR2IKK0</accession>
<evidence type="ECO:0000256" key="1">
    <source>
        <dbReference type="SAM" id="MobiDB-lite"/>
    </source>
</evidence>
<keyword evidence="3" id="KW-1185">Reference proteome</keyword>
<feature type="compositionally biased region" description="Low complexity" evidence="1">
    <location>
        <begin position="591"/>
        <end position="605"/>
    </location>
</feature>
<feature type="compositionally biased region" description="Basic and acidic residues" evidence="1">
    <location>
        <begin position="623"/>
        <end position="639"/>
    </location>
</feature>
<organism evidence="2 3">
    <name type="scientific">Tritrichomonas musculus</name>
    <dbReference type="NCBI Taxonomy" id="1915356"/>
    <lineage>
        <taxon>Eukaryota</taxon>
        <taxon>Metamonada</taxon>
        <taxon>Parabasalia</taxon>
        <taxon>Tritrichomonadida</taxon>
        <taxon>Tritrichomonadidae</taxon>
        <taxon>Tritrichomonas</taxon>
    </lineage>
</organism>
<evidence type="ECO:0000313" key="3">
    <source>
        <dbReference type="Proteomes" id="UP001470230"/>
    </source>
</evidence>
<dbReference type="InterPro" id="IPR041973">
    <property type="entry name" value="KOW_Spt5_1"/>
</dbReference>
<reference evidence="2 3" key="1">
    <citation type="submission" date="2024-04" db="EMBL/GenBank/DDBJ databases">
        <title>Tritrichomonas musculus Genome.</title>
        <authorList>
            <person name="Alves-Ferreira E."/>
            <person name="Grigg M."/>
            <person name="Lorenzi H."/>
            <person name="Galac M."/>
        </authorList>
    </citation>
    <scope>NUCLEOTIDE SEQUENCE [LARGE SCALE GENOMIC DNA]</scope>
    <source>
        <strain evidence="2 3">EAF2021</strain>
    </source>
</reference>
<keyword evidence="2" id="KW-0251">Elongation factor</keyword>
<name>A0ABR2IKK0_9EUKA</name>
<keyword evidence="2" id="KW-0648">Protein biosynthesis</keyword>
<dbReference type="Proteomes" id="UP001470230">
    <property type="component" value="Unassembled WGS sequence"/>
</dbReference>
<protein>
    <submittedName>
        <fullName evidence="2">Transcription elongation factor spt5</fullName>
    </submittedName>
</protein>
<evidence type="ECO:0000313" key="2">
    <source>
        <dbReference type="EMBL" id="KAK8863742.1"/>
    </source>
</evidence>
<feature type="compositionally biased region" description="Polar residues" evidence="1">
    <location>
        <begin position="725"/>
        <end position="738"/>
    </location>
</feature>
<gene>
    <name evidence="2" type="ORF">M9Y10_011432</name>
</gene>
<sequence length="830" mass="94544">MSLIEVSSKYSTPNFNQILPQTSNSFYKRNQIDLKPGKYVRIHNPQYNDDFAQVVDTNINTKKVLLKLIPRINYRDLLSFNLKKQSALIQIIEPDEIIPLNFFEPNAFPSEYKKDKVKISWVKNGYVEAINWDGEKYIGKFLYKHFFFSEVSLNVSNITKKIIHLFESNMTDFEKENDEFVKNTKSFELKENEYIESEPPSDDYDALSSDSDSTIWDNKINENNSPLIDHSMANNYGFNYMNRIKQNMALNGMAVNQPIQNTMNQSGLNQMSLFHFKIGQNQNTKSLPNMNLIQGNQKPPMYQNPINAQAQFMNQTNMNMMNRSQLNPNTPHQFMNQTNQVNPQNQVKANMPFMNSNNFNPQAQFMNKVNKSNMNQMSKMNPSNTQAQFMNKVNTGSMNQMSKMNPSNTQAQFMNKINTGSMNQMSKMNANNTQAQFMNKINTGSMNQMSKMNANNTQAQFMNKMNANNMSAQLMNKMNQGKMNQMSQNVANMNLMNRMNPSASMSIQFMNAMNRMNQSQNQPKPNMLPMNNINSNKPSQSMTKLGQMNPIQLKPNMPTNANAQFMAKLSQMKANAQLVNQNTTGQPPPQAAQASSARPASSSQAKKQVDIDKFFASNPATTKGKEIQSKPIENSEKLPEAIMHAKPPSNDESRERFQAAFKLHETKEELKLKQQQQQQQQQQNKESGAKLIFNVDHLYSSLSGPHFAGSNVVNHSNLKGPKILSKNQNSNSSETQTIRGPKVIPKEPAETSKTVKGPKIQLRRPRELGQNIQSMKNLPVGKKTHDDLSDHYHLYNIENNDNIDSEPPSEAEEDDRTNYLDNVASNHLIV</sequence>
<feature type="region of interest" description="Disordered" evidence="1">
    <location>
        <begin position="718"/>
        <end position="787"/>
    </location>
</feature>